<dbReference type="EMBL" id="KN612399">
    <property type="protein sequence ID" value="KHJ75789.1"/>
    <property type="molecule type" value="Genomic_DNA"/>
</dbReference>
<organism evidence="2 3">
    <name type="scientific">Oesophagostomum dentatum</name>
    <name type="common">Nodular worm</name>
    <dbReference type="NCBI Taxonomy" id="61180"/>
    <lineage>
        <taxon>Eukaryota</taxon>
        <taxon>Metazoa</taxon>
        <taxon>Ecdysozoa</taxon>
        <taxon>Nematoda</taxon>
        <taxon>Chromadorea</taxon>
        <taxon>Rhabditida</taxon>
        <taxon>Rhabditina</taxon>
        <taxon>Rhabditomorpha</taxon>
        <taxon>Strongyloidea</taxon>
        <taxon>Strongylidae</taxon>
        <taxon>Oesophagostomum</taxon>
    </lineage>
</organism>
<protein>
    <submittedName>
        <fullName evidence="2">Uncharacterized protein</fullName>
    </submittedName>
</protein>
<accession>A0A0B1RSY7</accession>
<proteinExistence type="predicted"/>
<sequence length="57" mass="6570">MLEEPKALWISSVVNNTNTSMDDKRLQQAQCLRNETRIRRFPEERTNPSADHRGTGA</sequence>
<gene>
    <name evidence="2" type="ORF">OESDEN_24595</name>
</gene>
<reference evidence="2 3" key="1">
    <citation type="submission" date="2014-03" db="EMBL/GenBank/DDBJ databases">
        <title>Draft genome of the hookworm Oesophagostomum dentatum.</title>
        <authorList>
            <person name="Mitreva M."/>
        </authorList>
    </citation>
    <scope>NUCLEOTIDE SEQUENCE [LARGE SCALE GENOMIC DNA]</scope>
    <source>
        <strain evidence="2 3">OD-Hann</strain>
    </source>
</reference>
<evidence type="ECO:0000313" key="2">
    <source>
        <dbReference type="EMBL" id="KHJ75789.1"/>
    </source>
</evidence>
<name>A0A0B1RSY7_OESDE</name>
<dbReference type="Proteomes" id="UP000053660">
    <property type="component" value="Unassembled WGS sequence"/>
</dbReference>
<keyword evidence="3" id="KW-1185">Reference proteome</keyword>
<feature type="region of interest" description="Disordered" evidence="1">
    <location>
        <begin position="36"/>
        <end position="57"/>
    </location>
</feature>
<evidence type="ECO:0000313" key="3">
    <source>
        <dbReference type="Proteomes" id="UP000053660"/>
    </source>
</evidence>
<evidence type="ECO:0000256" key="1">
    <source>
        <dbReference type="SAM" id="MobiDB-lite"/>
    </source>
</evidence>
<dbReference type="AlphaFoldDB" id="A0A0B1RSY7"/>